<organism evidence="1">
    <name type="scientific">Klebsiella variicola</name>
    <dbReference type="NCBI Taxonomy" id="244366"/>
    <lineage>
        <taxon>Bacteria</taxon>
        <taxon>Pseudomonadati</taxon>
        <taxon>Pseudomonadota</taxon>
        <taxon>Gammaproteobacteria</taxon>
        <taxon>Enterobacterales</taxon>
        <taxon>Enterobacteriaceae</taxon>
        <taxon>Klebsiella/Raoultella group</taxon>
        <taxon>Klebsiella</taxon>
        <taxon>Klebsiella pneumoniae complex</taxon>
    </lineage>
</organism>
<dbReference type="EMBL" id="KX868552">
    <property type="protein sequence ID" value="AQZ36571.1"/>
    <property type="molecule type" value="Genomic_DNA"/>
</dbReference>
<proteinExistence type="predicted"/>
<dbReference type="AlphaFoldDB" id="A0A1U9Y6A8"/>
<keyword evidence="1" id="KW-0614">Plasmid</keyword>
<geneLocation type="plasmid" evidence="1">
    <name>pJF-787</name>
</geneLocation>
<name>A0A1U9Y6A8_KLEVA</name>
<evidence type="ECO:0000313" key="1">
    <source>
        <dbReference type="EMBL" id="AQZ36571.1"/>
    </source>
</evidence>
<protein>
    <submittedName>
        <fullName evidence="1">Uncharacterized protein</fullName>
    </submittedName>
</protein>
<dbReference type="RefSeq" id="WP_241739840.1">
    <property type="nucleotide sequence ID" value="NZ_KX868552.1"/>
</dbReference>
<sequence>MPHSTEHQLAHTKMVKQALKAVARQNNFSYPSVFADFVAGNNPSCTQCFWENFYRLFPETPWHYVSFCHSCRHFDLYATEADMLADDPHRY</sequence>
<reference evidence="1" key="1">
    <citation type="submission" date="2016-09" db="EMBL/GenBank/DDBJ databases">
        <title>Complete sequence of a blaIMI-2 plasmid from a clinical Klebsiella variicola isolate.</title>
        <authorList>
            <person name="Findlay J."/>
            <person name="Hopkins K.L."/>
            <person name="Meunier D."/>
            <person name="Woodford N."/>
        </authorList>
    </citation>
    <scope>NUCLEOTIDE SEQUENCE</scope>
    <source>
        <strain evidence="1">H152460787</strain>
        <plasmid evidence="1">pJF-787</plasmid>
    </source>
</reference>
<accession>A0A1U9Y6A8</accession>